<evidence type="ECO:0000313" key="2">
    <source>
        <dbReference type="Proteomes" id="UP000008912"/>
    </source>
</evidence>
<evidence type="ECO:0000313" key="1">
    <source>
        <dbReference type="Ensembl" id="ENSAMEP00000034471.1"/>
    </source>
</evidence>
<dbReference type="AlphaFoldDB" id="A0A7N5K3N8"/>
<dbReference type="InParanoid" id="A0A7N5K3N8"/>
<reference evidence="1 2" key="1">
    <citation type="journal article" date="2010" name="Nature">
        <title>The sequence and de novo assembly of the giant panda genome.</title>
        <authorList>
            <person name="Li R."/>
            <person name="Fan W."/>
            <person name="Tian G."/>
            <person name="Zhu H."/>
            <person name="He L."/>
            <person name="Cai J."/>
            <person name="Huang Q."/>
            <person name="Cai Q."/>
            <person name="Li B."/>
            <person name="Bai Y."/>
            <person name="Zhang Z."/>
            <person name="Zhang Y."/>
            <person name="Wang W."/>
            <person name="Li J."/>
            <person name="Wei F."/>
            <person name="Li H."/>
            <person name="Jian M."/>
            <person name="Li J."/>
            <person name="Zhang Z."/>
            <person name="Nielsen R."/>
            <person name="Li D."/>
            <person name="Gu W."/>
            <person name="Yang Z."/>
            <person name="Xuan Z."/>
            <person name="Ryder O.A."/>
            <person name="Leung F.C."/>
            <person name="Zhou Y."/>
            <person name="Cao J."/>
            <person name="Sun X."/>
            <person name="Fu Y."/>
            <person name="Fang X."/>
            <person name="Guo X."/>
            <person name="Wang B."/>
            <person name="Hou R."/>
            <person name="Shen F."/>
            <person name="Mu B."/>
            <person name="Ni P."/>
            <person name="Lin R."/>
            <person name="Qian W."/>
            <person name="Wang G."/>
            <person name="Yu C."/>
            <person name="Nie W."/>
            <person name="Wang J."/>
            <person name="Wu Z."/>
            <person name="Liang H."/>
            <person name="Min J."/>
            <person name="Wu Q."/>
            <person name="Cheng S."/>
            <person name="Ruan J."/>
            <person name="Wang M."/>
            <person name="Shi Z."/>
            <person name="Wen M."/>
            <person name="Liu B."/>
            <person name="Ren X."/>
            <person name="Zheng H."/>
            <person name="Dong D."/>
            <person name="Cook K."/>
            <person name="Shan G."/>
            <person name="Zhang H."/>
            <person name="Kosiol C."/>
            <person name="Xie X."/>
            <person name="Lu Z."/>
            <person name="Zheng H."/>
            <person name="Li Y."/>
            <person name="Steiner C.C."/>
            <person name="Lam T.T."/>
            <person name="Lin S."/>
            <person name="Zhang Q."/>
            <person name="Li G."/>
            <person name="Tian J."/>
            <person name="Gong T."/>
            <person name="Liu H."/>
            <person name="Zhang D."/>
            <person name="Fang L."/>
            <person name="Ye C."/>
            <person name="Zhang J."/>
            <person name="Hu W."/>
            <person name="Xu A."/>
            <person name="Ren Y."/>
            <person name="Zhang G."/>
            <person name="Bruford M.W."/>
            <person name="Li Q."/>
            <person name="Ma L."/>
            <person name="Guo Y."/>
            <person name="An N."/>
            <person name="Hu Y."/>
            <person name="Zheng Y."/>
            <person name="Shi Y."/>
            <person name="Li Z."/>
            <person name="Liu Q."/>
            <person name="Chen Y."/>
            <person name="Zhao J."/>
            <person name="Qu N."/>
            <person name="Zhao S."/>
            <person name="Tian F."/>
            <person name="Wang X."/>
            <person name="Wang H."/>
            <person name="Xu L."/>
            <person name="Liu X."/>
            <person name="Vinar T."/>
            <person name="Wang Y."/>
            <person name="Lam T.W."/>
            <person name="Yiu S.M."/>
            <person name="Liu S."/>
            <person name="Zhang H."/>
            <person name="Li D."/>
            <person name="Huang Y."/>
            <person name="Wang X."/>
            <person name="Yang G."/>
            <person name="Jiang Z."/>
            <person name="Wang J."/>
            <person name="Qin N."/>
            <person name="Li L."/>
            <person name="Li J."/>
            <person name="Bolund L."/>
            <person name="Kristiansen K."/>
            <person name="Wong G.K."/>
            <person name="Olson M."/>
            <person name="Zhang X."/>
            <person name="Li S."/>
            <person name="Yang H."/>
            <person name="Wang J."/>
            <person name="Wang J."/>
        </authorList>
    </citation>
    <scope>NUCLEOTIDE SEQUENCE [LARGE SCALE GENOMIC DNA]</scope>
</reference>
<keyword evidence="2" id="KW-1185">Reference proteome</keyword>
<proteinExistence type="predicted"/>
<organism evidence="1 2">
    <name type="scientific">Ailuropoda melanoleuca</name>
    <name type="common">Giant panda</name>
    <dbReference type="NCBI Taxonomy" id="9646"/>
    <lineage>
        <taxon>Eukaryota</taxon>
        <taxon>Metazoa</taxon>
        <taxon>Chordata</taxon>
        <taxon>Craniata</taxon>
        <taxon>Vertebrata</taxon>
        <taxon>Euteleostomi</taxon>
        <taxon>Mammalia</taxon>
        <taxon>Eutheria</taxon>
        <taxon>Laurasiatheria</taxon>
        <taxon>Carnivora</taxon>
        <taxon>Caniformia</taxon>
        <taxon>Ursidae</taxon>
        <taxon>Ailuropoda</taxon>
    </lineage>
</organism>
<reference evidence="1" key="3">
    <citation type="submission" date="2025-09" db="UniProtKB">
        <authorList>
            <consortium name="Ensembl"/>
        </authorList>
    </citation>
    <scope>IDENTIFICATION</scope>
</reference>
<name>A0A7N5K3N8_AILME</name>
<sequence>MFLKILANMEVAQSLWKGVEAQPKCWSMQGNAIKWTFTKFHIDQKLTQDYFNVFFSPHPPILGYGGHEFSLTFITDQDILSLCSASHSYHSQT</sequence>
<protein>
    <submittedName>
        <fullName evidence="1">Uncharacterized protein</fullName>
    </submittedName>
</protein>
<dbReference type="Ensembl" id="ENSAMET00000026753.1">
    <property type="protein sequence ID" value="ENSAMEP00000034471.1"/>
    <property type="gene ID" value="ENSAMEG00000030701.1"/>
</dbReference>
<accession>A0A7N5K3N8</accession>
<dbReference type="Proteomes" id="UP000008912">
    <property type="component" value="Unassembled WGS sequence"/>
</dbReference>
<reference evidence="1" key="2">
    <citation type="submission" date="2025-08" db="UniProtKB">
        <authorList>
            <consortium name="Ensembl"/>
        </authorList>
    </citation>
    <scope>IDENTIFICATION</scope>
</reference>